<dbReference type="InterPro" id="IPR050482">
    <property type="entry name" value="Sensor_HK_TwoCompSys"/>
</dbReference>
<dbReference type="InterPro" id="IPR011712">
    <property type="entry name" value="Sig_transdc_His_kin_sub3_dim/P"/>
</dbReference>
<evidence type="ECO:0000256" key="1">
    <source>
        <dbReference type="ARBA" id="ARBA00022679"/>
    </source>
</evidence>
<name>A0A7X0D4D8_9ACTN</name>
<keyword evidence="3" id="KW-0902">Two-component regulatory system</keyword>
<proteinExistence type="predicted"/>
<dbReference type="EMBL" id="JACHDS010000001">
    <property type="protein sequence ID" value="MBB6170661.1"/>
    <property type="molecule type" value="Genomic_DNA"/>
</dbReference>
<dbReference type="InterPro" id="IPR036890">
    <property type="entry name" value="HATPase_C_sf"/>
</dbReference>
<keyword evidence="8" id="KW-1185">Reference proteome</keyword>
<feature type="transmembrane region" description="Helical" evidence="5">
    <location>
        <begin position="155"/>
        <end position="176"/>
    </location>
</feature>
<feature type="transmembrane region" description="Helical" evidence="5">
    <location>
        <begin position="21"/>
        <end position="41"/>
    </location>
</feature>
<accession>A0A7X0D4D8</accession>
<evidence type="ECO:0000256" key="4">
    <source>
        <dbReference type="SAM" id="Coils"/>
    </source>
</evidence>
<dbReference type="AlphaFoldDB" id="A0A7X0D4D8"/>
<feature type="transmembrane region" description="Helical" evidence="5">
    <location>
        <begin position="99"/>
        <end position="117"/>
    </location>
</feature>
<organism evidence="7 8">
    <name type="scientific">Nocardiopsis mwathae</name>
    <dbReference type="NCBI Taxonomy" id="1472723"/>
    <lineage>
        <taxon>Bacteria</taxon>
        <taxon>Bacillati</taxon>
        <taxon>Actinomycetota</taxon>
        <taxon>Actinomycetes</taxon>
        <taxon>Streptosporangiales</taxon>
        <taxon>Nocardiopsidaceae</taxon>
        <taxon>Nocardiopsis</taxon>
    </lineage>
</organism>
<dbReference type="GO" id="GO:0000155">
    <property type="term" value="F:phosphorelay sensor kinase activity"/>
    <property type="evidence" value="ECO:0007669"/>
    <property type="project" value="InterPro"/>
</dbReference>
<reference evidence="7 8" key="1">
    <citation type="submission" date="2020-08" db="EMBL/GenBank/DDBJ databases">
        <title>Sequencing the genomes of 1000 actinobacteria strains.</title>
        <authorList>
            <person name="Klenk H.-P."/>
        </authorList>
    </citation>
    <scope>NUCLEOTIDE SEQUENCE [LARGE SCALE GENOMIC DNA]</scope>
    <source>
        <strain evidence="7 8">DSM 46659</strain>
    </source>
</reference>
<dbReference type="Pfam" id="PF02518">
    <property type="entry name" value="HATPase_c"/>
    <property type="match status" value="1"/>
</dbReference>
<dbReference type="Pfam" id="PF07730">
    <property type="entry name" value="HisKA_3"/>
    <property type="match status" value="1"/>
</dbReference>
<dbReference type="InterPro" id="IPR003594">
    <property type="entry name" value="HATPase_dom"/>
</dbReference>
<dbReference type="Gene3D" id="3.30.565.10">
    <property type="entry name" value="Histidine kinase-like ATPase, C-terminal domain"/>
    <property type="match status" value="1"/>
</dbReference>
<feature type="transmembrane region" description="Helical" evidence="5">
    <location>
        <begin position="47"/>
        <end position="68"/>
    </location>
</feature>
<dbReference type="RefSeq" id="WP_246421577.1">
    <property type="nucleotide sequence ID" value="NZ_JACHDS010000001.1"/>
</dbReference>
<dbReference type="Gene3D" id="1.20.5.1930">
    <property type="match status" value="1"/>
</dbReference>
<comment type="caution">
    <text evidence="7">The sequence shown here is derived from an EMBL/GenBank/DDBJ whole genome shotgun (WGS) entry which is preliminary data.</text>
</comment>
<keyword evidence="5" id="KW-0472">Membrane</keyword>
<gene>
    <name evidence="7" type="ORF">HNR23_000721</name>
</gene>
<keyword evidence="2 7" id="KW-0418">Kinase</keyword>
<dbReference type="SUPFAM" id="SSF55874">
    <property type="entry name" value="ATPase domain of HSP90 chaperone/DNA topoisomerase II/histidine kinase"/>
    <property type="match status" value="1"/>
</dbReference>
<protein>
    <submittedName>
        <fullName evidence="7">Signal transduction histidine kinase</fullName>
    </submittedName>
</protein>
<evidence type="ECO:0000259" key="6">
    <source>
        <dbReference type="SMART" id="SM00387"/>
    </source>
</evidence>
<keyword evidence="4" id="KW-0175">Coiled coil</keyword>
<feature type="transmembrane region" description="Helical" evidence="5">
    <location>
        <begin position="124"/>
        <end position="143"/>
    </location>
</feature>
<feature type="domain" description="Histidine kinase/HSP90-like ATPase" evidence="6">
    <location>
        <begin position="308"/>
        <end position="423"/>
    </location>
</feature>
<keyword evidence="1" id="KW-0808">Transferase</keyword>
<keyword evidence="5" id="KW-0812">Transmembrane</keyword>
<keyword evidence="5" id="KW-1133">Transmembrane helix</keyword>
<evidence type="ECO:0000313" key="8">
    <source>
        <dbReference type="Proteomes" id="UP000546642"/>
    </source>
</evidence>
<feature type="coiled-coil region" evidence="4">
    <location>
        <begin position="180"/>
        <end position="212"/>
    </location>
</feature>
<sequence>MTIMAPSPSRTAPELLPRMARLVRLLMQLRFVLTFTALLMLPGERLTLATILLSILFAALTALVAHYWERVTPYILRHPFLVTADIFCAATILTVDGPSGPFFVATVLTATVAGLLFSARGMIAVVAFQMTSYFAALVIYSAWDAELRSDWAQDLLNAQILAVHPLLYPVAGYVGFQLRRIFLQLAAEQQRREIAEAQAAAAEERARLARDMHDSVAKTLRGAALAAQALPLWLKKDPERAARTADEVIKAAETAAREARDLISDLRDDTPDSPIEEILAFEVEAWSARSGVPAHFTASAEDPQLTVIARHEIVAILRESLTNVERHSGADRVDIALGTGPRSADSLYSADDHAVLHISDNGRGFSADGASGITLGADGLPYRQGHFGIVGMSERAHRAGGSLSMASAPGEGTRVTIRLPLLTAAAEEAAPDQTIERSAQ</sequence>
<dbReference type="Proteomes" id="UP000546642">
    <property type="component" value="Unassembled WGS sequence"/>
</dbReference>
<dbReference type="GO" id="GO:0046983">
    <property type="term" value="F:protein dimerization activity"/>
    <property type="evidence" value="ECO:0007669"/>
    <property type="project" value="InterPro"/>
</dbReference>
<dbReference type="CDD" id="cd16917">
    <property type="entry name" value="HATPase_UhpB-NarQ-NarX-like"/>
    <property type="match status" value="1"/>
</dbReference>
<evidence type="ECO:0000313" key="7">
    <source>
        <dbReference type="EMBL" id="MBB6170661.1"/>
    </source>
</evidence>
<dbReference type="GO" id="GO:0016020">
    <property type="term" value="C:membrane"/>
    <property type="evidence" value="ECO:0007669"/>
    <property type="project" value="InterPro"/>
</dbReference>
<dbReference type="SMART" id="SM00387">
    <property type="entry name" value="HATPase_c"/>
    <property type="match status" value="1"/>
</dbReference>
<evidence type="ECO:0000256" key="3">
    <source>
        <dbReference type="ARBA" id="ARBA00023012"/>
    </source>
</evidence>
<evidence type="ECO:0000256" key="2">
    <source>
        <dbReference type="ARBA" id="ARBA00022777"/>
    </source>
</evidence>
<evidence type="ECO:0000256" key="5">
    <source>
        <dbReference type="SAM" id="Phobius"/>
    </source>
</evidence>
<dbReference type="PANTHER" id="PTHR24421">
    <property type="entry name" value="NITRATE/NITRITE SENSOR PROTEIN NARX-RELATED"/>
    <property type="match status" value="1"/>
</dbReference>